<keyword evidence="2" id="KW-1133">Transmembrane helix</keyword>
<feature type="signal peptide" evidence="3">
    <location>
        <begin position="1"/>
        <end position="22"/>
    </location>
</feature>
<keyword evidence="2" id="KW-0472">Membrane</keyword>
<feature type="transmembrane region" description="Helical" evidence="2">
    <location>
        <begin position="228"/>
        <end position="256"/>
    </location>
</feature>
<feature type="transmembrane region" description="Helical" evidence="2">
    <location>
        <begin position="187"/>
        <end position="208"/>
    </location>
</feature>
<accession>A0A0D3KHS2</accession>
<name>A0A0D3KHS2_EMIH1</name>
<protein>
    <recommendedName>
        <fullName evidence="6">TLC domain-containing protein</fullName>
    </recommendedName>
</protein>
<proteinExistence type="predicted"/>
<feature type="transmembrane region" description="Helical" evidence="2">
    <location>
        <begin position="132"/>
        <end position="152"/>
    </location>
</feature>
<feature type="compositionally biased region" description="Basic and acidic residues" evidence="1">
    <location>
        <begin position="295"/>
        <end position="315"/>
    </location>
</feature>
<feature type="region of interest" description="Disordered" evidence="1">
    <location>
        <begin position="295"/>
        <end position="336"/>
    </location>
</feature>
<dbReference type="Proteomes" id="UP000013827">
    <property type="component" value="Unassembled WGS sequence"/>
</dbReference>
<keyword evidence="2" id="KW-0812">Transmembrane</keyword>
<feature type="transmembrane region" description="Helical" evidence="2">
    <location>
        <begin position="158"/>
        <end position="175"/>
    </location>
</feature>
<feature type="transmembrane region" description="Helical" evidence="2">
    <location>
        <begin position="107"/>
        <end position="127"/>
    </location>
</feature>
<dbReference type="HOGENOM" id="CLU_827514_0_0_1"/>
<evidence type="ECO:0000256" key="3">
    <source>
        <dbReference type="SAM" id="SignalP"/>
    </source>
</evidence>
<evidence type="ECO:0000256" key="1">
    <source>
        <dbReference type="SAM" id="MobiDB-lite"/>
    </source>
</evidence>
<evidence type="ECO:0000256" key="2">
    <source>
        <dbReference type="SAM" id="Phobius"/>
    </source>
</evidence>
<reference evidence="4" key="2">
    <citation type="submission" date="2024-10" db="UniProtKB">
        <authorList>
            <consortium name="EnsemblProtists"/>
        </authorList>
    </citation>
    <scope>IDENTIFICATION</scope>
</reference>
<dbReference type="KEGG" id="ehx:EMIHUDRAFT_433769"/>
<feature type="chain" id="PRO_5044291819" description="TLC domain-containing protein" evidence="3">
    <location>
        <begin position="23"/>
        <end position="336"/>
    </location>
</feature>
<evidence type="ECO:0000313" key="4">
    <source>
        <dbReference type="EnsemblProtists" id="EOD35307"/>
    </source>
</evidence>
<keyword evidence="3" id="KW-0732">Signal</keyword>
<evidence type="ECO:0008006" key="6">
    <source>
        <dbReference type="Google" id="ProtNLM"/>
    </source>
</evidence>
<keyword evidence="5" id="KW-1185">Reference proteome</keyword>
<dbReference type="GeneID" id="17280580"/>
<sequence length="336" mass="37596">MPLTHFQLDTVLVVCSTIAVCALEDPVALVKEGLARLAEFPNHYETQYDFVEHPLNGTLAVSLFLLSTFSWVKTYLVERTVVSRAHRKMTASTWSATQPWTHTPTVVAVHGFFSFVELCLGLGAILYRDNPLWARSAAAVALFINVPTGALLTPRVGIRHLIIPVFGLYGVLRALEAFKVLYLDHRLLPNLWILLQVGTIVRLLGYFVLPFSSVDGTRGDLFTEPVNYTLNILLSGYISAGFVYPPVWLLLSLLVYATAYRFWPPQFAARLRPRLAGDDMTEAEAWRDAWRESVARKSSLERSSLDERSSRDSAGRVEGPGGARLRSRATMLSEQR</sequence>
<reference evidence="5" key="1">
    <citation type="journal article" date="2013" name="Nature">
        <title>Pan genome of the phytoplankton Emiliania underpins its global distribution.</title>
        <authorList>
            <person name="Read B.A."/>
            <person name="Kegel J."/>
            <person name="Klute M.J."/>
            <person name="Kuo A."/>
            <person name="Lefebvre S.C."/>
            <person name="Maumus F."/>
            <person name="Mayer C."/>
            <person name="Miller J."/>
            <person name="Monier A."/>
            <person name="Salamov A."/>
            <person name="Young J."/>
            <person name="Aguilar M."/>
            <person name="Claverie J.M."/>
            <person name="Frickenhaus S."/>
            <person name="Gonzalez K."/>
            <person name="Herman E.K."/>
            <person name="Lin Y.C."/>
            <person name="Napier J."/>
            <person name="Ogata H."/>
            <person name="Sarno A.F."/>
            <person name="Shmutz J."/>
            <person name="Schroeder D."/>
            <person name="de Vargas C."/>
            <person name="Verret F."/>
            <person name="von Dassow P."/>
            <person name="Valentin K."/>
            <person name="Van de Peer Y."/>
            <person name="Wheeler G."/>
            <person name="Dacks J.B."/>
            <person name="Delwiche C.F."/>
            <person name="Dyhrman S.T."/>
            <person name="Glockner G."/>
            <person name="John U."/>
            <person name="Richards T."/>
            <person name="Worden A.Z."/>
            <person name="Zhang X."/>
            <person name="Grigoriev I.V."/>
            <person name="Allen A.E."/>
            <person name="Bidle K."/>
            <person name="Borodovsky M."/>
            <person name="Bowler C."/>
            <person name="Brownlee C."/>
            <person name="Cock J.M."/>
            <person name="Elias M."/>
            <person name="Gladyshev V.N."/>
            <person name="Groth M."/>
            <person name="Guda C."/>
            <person name="Hadaegh A."/>
            <person name="Iglesias-Rodriguez M.D."/>
            <person name="Jenkins J."/>
            <person name="Jones B.M."/>
            <person name="Lawson T."/>
            <person name="Leese F."/>
            <person name="Lindquist E."/>
            <person name="Lobanov A."/>
            <person name="Lomsadze A."/>
            <person name="Malik S.B."/>
            <person name="Marsh M.E."/>
            <person name="Mackinder L."/>
            <person name="Mock T."/>
            <person name="Mueller-Roeber B."/>
            <person name="Pagarete A."/>
            <person name="Parker M."/>
            <person name="Probert I."/>
            <person name="Quesneville H."/>
            <person name="Raines C."/>
            <person name="Rensing S.A."/>
            <person name="Riano-Pachon D.M."/>
            <person name="Richier S."/>
            <person name="Rokitta S."/>
            <person name="Shiraiwa Y."/>
            <person name="Soanes D.M."/>
            <person name="van der Giezen M."/>
            <person name="Wahlund T.M."/>
            <person name="Williams B."/>
            <person name="Wilson W."/>
            <person name="Wolfe G."/>
            <person name="Wurch L.L."/>
        </authorList>
    </citation>
    <scope>NUCLEOTIDE SEQUENCE</scope>
</reference>
<dbReference type="EnsemblProtists" id="EOD35307">
    <property type="protein sequence ID" value="EOD35307"/>
    <property type="gene ID" value="EMIHUDRAFT_433769"/>
</dbReference>
<dbReference type="AlphaFoldDB" id="A0A0D3KHS2"/>
<dbReference type="RefSeq" id="XP_005787736.1">
    <property type="nucleotide sequence ID" value="XM_005787679.1"/>
</dbReference>
<evidence type="ECO:0000313" key="5">
    <source>
        <dbReference type="Proteomes" id="UP000013827"/>
    </source>
</evidence>
<dbReference type="PaxDb" id="2903-EOD35307"/>
<organism evidence="4 5">
    <name type="scientific">Emiliania huxleyi (strain CCMP1516)</name>
    <dbReference type="NCBI Taxonomy" id="280463"/>
    <lineage>
        <taxon>Eukaryota</taxon>
        <taxon>Haptista</taxon>
        <taxon>Haptophyta</taxon>
        <taxon>Prymnesiophyceae</taxon>
        <taxon>Isochrysidales</taxon>
        <taxon>Noelaerhabdaceae</taxon>
        <taxon>Emiliania</taxon>
    </lineage>
</organism>